<comment type="caution">
    <text evidence="9">The sequence shown here is derived from an EMBL/GenBank/DDBJ whole genome shotgun (WGS) entry which is preliminary data.</text>
</comment>
<dbReference type="EMBL" id="SFAM01000121">
    <property type="protein sequence ID" value="TRV10551.1"/>
    <property type="molecule type" value="Genomic_DNA"/>
</dbReference>
<dbReference type="InterPro" id="IPR050071">
    <property type="entry name" value="Dehydroquinate_synthase"/>
</dbReference>
<dbReference type="Proteomes" id="UP000315868">
    <property type="component" value="Unassembled WGS sequence"/>
</dbReference>
<comment type="cofactor">
    <cofactor evidence="2">
        <name>Co(2+)</name>
        <dbReference type="ChEBI" id="CHEBI:48828"/>
    </cofactor>
</comment>
<dbReference type="GO" id="GO:0046872">
    <property type="term" value="F:metal ion binding"/>
    <property type="evidence" value="ECO:0007669"/>
    <property type="project" value="UniProtKB-KW"/>
</dbReference>
<dbReference type="PIRSF" id="PIRSF001455">
    <property type="entry name" value="DHQ_synth"/>
    <property type="match status" value="1"/>
</dbReference>
<dbReference type="Pfam" id="PF01761">
    <property type="entry name" value="DHQ_synthase"/>
    <property type="match status" value="1"/>
</dbReference>
<keyword evidence="6" id="KW-0170">Cobalt</keyword>
<evidence type="ECO:0000256" key="1">
    <source>
        <dbReference type="ARBA" id="ARBA00001911"/>
    </source>
</evidence>
<dbReference type="Pfam" id="PF24621">
    <property type="entry name" value="DHQS_C"/>
    <property type="match status" value="1"/>
</dbReference>
<dbReference type="InterPro" id="IPR030963">
    <property type="entry name" value="DHQ_synth_fam"/>
</dbReference>
<keyword evidence="3" id="KW-0479">Metal-binding</keyword>
<dbReference type="Gene3D" id="3.40.50.1970">
    <property type="match status" value="1"/>
</dbReference>
<proteinExistence type="predicted"/>
<dbReference type="GO" id="GO:0003856">
    <property type="term" value="F:3-dehydroquinate synthase activity"/>
    <property type="evidence" value="ECO:0007669"/>
    <property type="project" value="TreeGrafter"/>
</dbReference>
<dbReference type="Gene3D" id="1.20.1090.10">
    <property type="entry name" value="Dehydroquinate synthase-like - alpha domain"/>
    <property type="match status" value="1"/>
</dbReference>
<evidence type="ECO:0000259" key="7">
    <source>
        <dbReference type="Pfam" id="PF01761"/>
    </source>
</evidence>
<evidence type="ECO:0000256" key="6">
    <source>
        <dbReference type="ARBA" id="ARBA00023285"/>
    </source>
</evidence>
<keyword evidence="4" id="KW-0520">NAD</keyword>
<evidence type="ECO:0000259" key="8">
    <source>
        <dbReference type="Pfam" id="PF24621"/>
    </source>
</evidence>
<evidence type="ECO:0000256" key="3">
    <source>
        <dbReference type="ARBA" id="ARBA00022723"/>
    </source>
</evidence>
<dbReference type="InterPro" id="IPR030960">
    <property type="entry name" value="DHQS/DOIS_N"/>
</dbReference>
<accession>A0A552KRM5</accession>
<evidence type="ECO:0000256" key="4">
    <source>
        <dbReference type="ARBA" id="ARBA00023027"/>
    </source>
</evidence>
<evidence type="ECO:0000256" key="5">
    <source>
        <dbReference type="ARBA" id="ARBA00023239"/>
    </source>
</evidence>
<evidence type="ECO:0000313" key="10">
    <source>
        <dbReference type="Proteomes" id="UP000315868"/>
    </source>
</evidence>
<dbReference type="AlphaFoldDB" id="A0A552KRM5"/>
<keyword evidence="5" id="KW-0456">Lyase</keyword>
<name>A0A552KRM5_9CHRO</name>
<dbReference type="PANTHER" id="PTHR43622:SF1">
    <property type="entry name" value="3-DEHYDROQUINATE SYNTHASE"/>
    <property type="match status" value="1"/>
</dbReference>
<dbReference type="SUPFAM" id="SSF56796">
    <property type="entry name" value="Dehydroquinate synthase-like"/>
    <property type="match status" value="1"/>
</dbReference>
<sequence>MVEFRFFRLFRERGTMNEKMIFPTPSSFKIKSAQREYPVEFSPTVEDIAQKVSQIKNRLFIIDQNVRKLYGQTLEPIMNGFPVLEIEATEDAKTFGGIEKVLNWLSENKCTKANHLVAIGGGIIQDITTFSTCIFFRGIPWTLVPTTLLSMSDSSIGAKCGINLKTFKNQLGVFNSPYAILITPEFLKTLSIDDIKSGYGEILKLHLTGGFEKFVELEKDLEQQEELLSPATAKHIYDSLMVKKKVIEEDEYESDLRRILNYGHTFGHALEAETNHFVPHGLGVMWGIDFVNFFAFEKGWLEKSKYSRIKKVILNHFGFKNTKFVSAEGLLTAARRDKKAASASEVNMVYFTENNCLEIKKTALDEEFKSLLERYLLNEDVFYRS</sequence>
<comment type="cofactor">
    <cofactor evidence="1">
        <name>NAD(+)</name>
        <dbReference type="ChEBI" id="CHEBI:57540"/>
    </cofactor>
</comment>
<reference evidence="9 10" key="1">
    <citation type="submission" date="2019-01" db="EMBL/GenBank/DDBJ databases">
        <title>Coherence of Microcystis species and biogeography revealed through population genomics.</title>
        <authorList>
            <person name="Perez-Carrascal O.M."/>
            <person name="Terrat Y."/>
            <person name="Giani A."/>
            <person name="Fortin N."/>
            <person name="Tromas N."/>
            <person name="Shapiro B.J."/>
        </authorList>
    </citation>
    <scope>NUCLEOTIDE SEQUENCE [LARGE SCALE GENOMIC DNA]</scope>
    <source>
        <strain evidence="9">Mf_QC_C_20070823_S10D</strain>
    </source>
</reference>
<evidence type="ECO:0000256" key="2">
    <source>
        <dbReference type="ARBA" id="ARBA00001941"/>
    </source>
</evidence>
<dbReference type="GO" id="GO:0009073">
    <property type="term" value="P:aromatic amino acid family biosynthetic process"/>
    <property type="evidence" value="ECO:0007669"/>
    <property type="project" value="InterPro"/>
</dbReference>
<organism evidence="9 10">
    <name type="scientific">Microcystis flos-aquae Mf_QC_C_20070823_S10D</name>
    <dbReference type="NCBI Taxonomy" id="2486236"/>
    <lineage>
        <taxon>Bacteria</taxon>
        <taxon>Bacillati</taxon>
        <taxon>Cyanobacteriota</taxon>
        <taxon>Cyanophyceae</taxon>
        <taxon>Oscillatoriophycideae</taxon>
        <taxon>Chroococcales</taxon>
        <taxon>Microcystaceae</taxon>
        <taxon>Microcystis</taxon>
    </lineage>
</organism>
<feature type="domain" description="3-dehydroquinate synthase N-terminal" evidence="7">
    <location>
        <begin position="85"/>
        <end position="195"/>
    </location>
</feature>
<evidence type="ECO:0000313" key="9">
    <source>
        <dbReference type="EMBL" id="TRV10551.1"/>
    </source>
</evidence>
<protein>
    <submittedName>
        <fullName evidence="9">Iron-containing alcohol dehydrogenase</fullName>
    </submittedName>
</protein>
<dbReference type="CDD" id="cd08195">
    <property type="entry name" value="DHQS"/>
    <property type="match status" value="1"/>
</dbReference>
<dbReference type="InterPro" id="IPR056179">
    <property type="entry name" value="DHQS_C"/>
</dbReference>
<dbReference type="PANTHER" id="PTHR43622">
    <property type="entry name" value="3-DEHYDROQUINATE SYNTHASE"/>
    <property type="match status" value="1"/>
</dbReference>
<gene>
    <name evidence="9" type="ORF">EWV45_13470</name>
</gene>
<feature type="domain" description="3-dehydroquinate synthase C-terminal" evidence="8">
    <location>
        <begin position="198"/>
        <end position="340"/>
    </location>
</feature>